<name>A0ABN1RZJ4_9ACTN</name>
<evidence type="ECO:0000313" key="1">
    <source>
        <dbReference type="EMBL" id="GAA0968611.1"/>
    </source>
</evidence>
<dbReference type="RefSeq" id="WP_344247155.1">
    <property type="nucleotide sequence ID" value="NZ_BAAAHH010000057.1"/>
</dbReference>
<organism evidence="1 2">
    <name type="scientific">Actinocorallia libanotica</name>
    <dbReference type="NCBI Taxonomy" id="46162"/>
    <lineage>
        <taxon>Bacteria</taxon>
        <taxon>Bacillati</taxon>
        <taxon>Actinomycetota</taxon>
        <taxon>Actinomycetes</taxon>
        <taxon>Streptosporangiales</taxon>
        <taxon>Thermomonosporaceae</taxon>
        <taxon>Actinocorallia</taxon>
    </lineage>
</organism>
<dbReference type="EMBL" id="BAAAHH010000057">
    <property type="protein sequence ID" value="GAA0968611.1"/>
    <property type="molecule type" value="Genomic_DNA"/>
</dbReference>
<reference evidence="1 2" key="1">
    <citation type="journal article" date="2019" name="Int. J. Syst. Evol. Microbiol.">
        <title>The Global Catalogue of Microorganisms (GCM) 10K type strain sequencing project: providing services to taxonomists for standard genome sequencing and annotation.</title>
        <authorList>
            <consortium name="The Broad Institute Genomics Platform"/>
            <consortium name="The Broad Institute Genome Sequencing Center for Infectious Disease"/>
            <person name="Wu L."/>
            <person name="Ma J."/>
        </authorList>
    </citation>
    <scope>NUCLEOTIDE SEQUENCE [LARGE SCALE GENOMIC DNA]</scope>
    <source>
        <strain evidence="1 2">JCM 10696</strain>
    </source>
</reference>
<dbReference type="Proteomes" id="UP001500665">
    <property type="component" value="Unassembled WGS sequence"/>
</dbReference>
<gene>
    <name evidence="1" type="ORF">GCM10009550_74280</name>
</gene>
<sequence length="48" mass="5161">MNRPGNLDAMVHLAYHLLRVPGAAAVVSTAAVRRDQVFGGPYAVRVSR</sequence>
<accession>A0ABN1RZJ4</accession>
<comment type="caution">
    <text evidence="1">The sequence shown here is derived from an EMBL/GenBank/DDBJ whole genome shotgun (WGS) entry which is preliminary data.</text>
</comment>
<proteinExistence type="predicted"/>
<evidence type="ECO:0000313" key="2">
    <source>
        <dbReference type="Proteomes" id="UP001500665"/>
    </source>
</evidence>
<keyword evidence="2" id="KW-1185">Reference proteome</keyword>
<protein>
    <submittedName>
        <fullName evidence="1">Uncharacterized protein</fullName>
    </submittedName>
</protein>